<keyword evidence="1" id="KW-0732">Signal</keyword>
<feature type="domain" description="Spore coat protein U/FanG" evidence="2">
    <location>
        <begin position="31"/>
        <end position="165"/>
    </location>
</feature>
<evidence type="ECO:0000259" key="2">
    <source>
        <dbReference type="Pfam" id="PF05229"/>
    </source>
</evidence>
<dbReference type="EMBL" id="JABRWJ010000003">
    <property type="protein sequence ID" value="NRF67830.1"/>
    <property type="molecule type" value="Genomic_DNA"/>
</dbReference>
<dbReference type="PANTHER" id="PTHR37089">
    <property type="entry name" value="PROTEIN U-RELATED"/>
    <property type="match status" value="1"/>
</dbReference>
<protein>
    <submittedName>
        <fullName evidence="3">Spore coat U domain-containing protein</fullName>
    </submittedName>
</protein>
<evidence type="ECO:0000256" key="1">
    <source>
        <dbReference type="SAM" id="SignalP"/>
    </source>
</evidence>
<dbReference type="Pfam" id="PF05229">
    <property type="entry name" value="SCPU"/>
    <property type="match status" value="1"/>
</dbReference>
<dbReference type="Proteomes" id="UP000737171">
    <property type="component" value="Unassembled WGS sequence"/>
</dbReference>
<evidence type="ECO:0000313" key="4">
    <source>
        <dbReference type="Proteomes" id="UP000737171"/>
    </source>
</evidence>
<dbReference type="RefSeq" id="WP_173122913.1">
    <property type="nucleotide sequence ID" value="NZ_JABRWJ010000003.1"/>
</dbReference>
<feature type="chain" id="PRO_5045382456" evidence="1">
    <location>
        <begin position="28"/>
        <end position="168"/>
    </location>
</feature>
<dbReference type="InterPro" id="IPR007893">
    <property type="entry name" value="Spore_coat_U/FanG"/>
</dbReference>
<dbReference type="PANTHER" id="PTHR37089:SF4">
    <property type="entry name" value="EXPORTED PROTEIN"/>
    <property type="match status" value="1"/>
</dbReference>
<name>A0ABX2EGQ4_9BURK</name>
<keyword evidence="4" id="KW-1185">Reference proteome</keyword>
<dbReference type="SMART" id="SM00972">
    <property type="entry name" value="SCPU"/>
    <property type="match status" value="1"/>
</dbReference>
<gene>
    <name evidence="3" type="ORF">HLB44_12625</name>
</gene>
<feature type="signal peptide" evidence="1">
    <location>
        <begin position="1"/>
        <end position="27"/>
    </location>
</feature>
<organism evidence="3 4">
    <name type="scientific">Pseudaquabacterium terrae</name>
    <dbReference type="NCBI Taxonomy" id="2732868"/>
    <lineage>
        <taxon>Bacteria</taxon>
        <taxon>Pseudomonadati</taxon>
        <taxon>Pseudomonadota</taxon>
        <taxon>Betaproteobacteria</taxon>
        <taxon>Burkholderiales</taxon>
        <taxon>Sphaerotilaceae</taxon>
        <taxon>Pseudaquabacterium</taxon>
    </lineage>
</organism>
<evidence type="ECO:0000313" key="3">
    <source>
        <dbReference type="EMBL" id="NRF67830.1"/>
    </source>
</evidence>
<proteinExistence type="predicted"/>
<comment type="caution">
    <text evidence="3">The sequence shown here is derived from an EMBL/GenBank/DDBJ whole genome shotgun (WGS) entry which is preliminary data.</text>
</comment>
<accession>A0ABX2EGQ4</accession>
<reference evidence="3 4" key="1">
    <citation type="submission" date="2020-05" db="EMBL/GenBank/DDBJ databases">
        <title>Aquincola sp. isolate from soil.</title>
        <authorList>
            <person name="Han J."/>
            <person name="Kim D.-U."/>
        </authorList>
    </citation>
    <scope>NUCLEOTIDE SEQUENCE [LARGE SCALE GENOMIC DNA]</scope>
    <source>
        <strain evidence="3 4">S2</strain>
    </source>
</reference>
<dbReference type="InterPro" id="IPR053167">
    <property type="entry name" value="Spore_coat_component"/>
</dbReference>
<sequence length="168" mass="17353">MIFRLTRKLFLLVASMTLTVLAGTALAATTTTTYTVQMTVVASCVIGSASTLNFGGSQGVITTNVDQTSTVQVQCTDTTPYNVGFNVGTGAGATVAVRKMTNAGNTINYSLYSDSGRTTVWGNTVGTDTVAATGNGASQSYTVYGRVPPQTTPAPATYSDTITVTVTY</sequence>